<organism evidence="1 2">
    <name type="scientific">Colletotrichum sublineola</name>
    <name type="common">Sorghum anthracnose fungus</name>
    <dbReference type="NCBI Taxonomy" id="1173701"/>
    <lineage>
        <taxon>Eukaryota</taxon>
        <taxon>Fungi</taxon>
        <taxon>Dikarya</taxon>
        <taxon>Ascomycota</taxon>
        <taxon>Pezizomycotina</taxon>
        <taxon>Sordariomycetes</taxon>
        <taxon>Hypocreomycetidae</taxon>
        <taxon>Glomerellales</taxon>
        <taxon>Glomerellaceae</taxon>
        <taxon>Colletotrichum</taxon>
        <taxon>Colletotrichum graminicola species complex</taxon>
    </lineage>
</organism>
<dbReference type="Proteomes" id="UP000027238">
    <property type="component" value="Unassembled WGS sequence"/>
</dbReference>
<dbReference type="Gene3D" id="2.40.40.10">
    <property type="entry name" value="RlpA-like domain"/>
    <property type="match status" value="1"/>
</dbReference>
<dbReference type="AlphaFoldDB" id="A0A066X8Z7"/>
<proteinExistence type="predicted"/>
<evidence type="ECO:0000313" key="2">
    <source>
        <dbReference type="Proteomes" id="UP000027238"/>
    </source>
</evidence>
<dbReference type="InterPro" id="IPR036908">
    <property type="entry name" value="RlpA-like_sf"/>
</dbReference>
<reference evidence="2" key="1">
    <citation type="journal article" date="2014" name="Genome Announc.">
        <title>Draft genome sequence of Colletotrichum sublineola, a destructive pathogen of cultivated sorghum.</title>
        <authorList>
            <person name="Baroncelli R."/>
            <person name="Sanz-Martin J.M."/>
            <person name="Rech G.E."/>
            <person name="Sukno S.A."/>
            <person name="Thon M.R."/>
        </authorList>
    </citation>
    <scope>NUCLEOTIDE SEQUENCE [LARGE SCALE GENOMIC DNA]</scope>
    <source>
        <strain evidence="2">TX430BB</strain>
    </source>
</reference>
<sequence>MLLAIDRSDEGFVTSHERMSSLTNGQADDISSLEPLEVIARRVSLENCGFPPPNGILGALSPEIKFSIGKAHGSRDLEIGASFADDITQPPASAIFASDVVGSPTALLALLAVVVDGHRPLILRLFIGEEVAGEQV</sequence>
<evidence type="ECO:0000313" key="1">
    <source>
        <dbReference type="EMBL" id="KDN64134.1"/>
    </source>
</evidence>
<accession>A0A066X8Z7</accession>
<protein>
    <submittedName>
        <fullName evidence="1">Uncharacterized protein</fullName>
    </submittedName>
</protein>
<dbReference type="EMBL" id="JMSE01001156">
    <property type="protein sequence ID" value="KDN64134.1"/>
    <property type="molecule type" value="Genomic_DNA"/>
</dbReference>
<name>A0A066X8Z7_COLSU</name>
<dbReference type="HOGENOM" id="CLU_1875315_0_0_1"/>
<keyword evidence="2" id="KW-1185">Reference proteome</keyword>
<gene>
    <name evidence="1" type="ORF">CSUB01_02727</name>
</gene>
<comment type="caution">
    <text evidence="1">The sequence shown here is derived from an EMBL/GenBank/DDBJ whole genome shotgun (WGS) entry which is preliminary data.</text>
</comment>